<keyword evidence="2" id="KW-0645">Protease</keyword>
<dbReference type="PANTHER" id="PTHR20842">
    <property type="entry name" value="PROTEASE S51 ALPHA-ASPARTYL DIPEPTIDASE"/>
    <property type="match status" value="1"/>
</dbReference>
<name>A0A2H0UM38_9BACT</name>
<dbReference type="PANTHER" id="PTHR20842:SF0">
    <property type="entry name" value="ALPHA-ASPARTYL DIPEPTIDASE"/>
    <property type="match status" value="1"/>
</dbReference>
<dbReference type="AlphaFoldDB" id="A0A2H0UM38"/>
<reference evidence="6" key="1">
    <citation type="submission" date="2017-09" db="EMBL/GenBank/DDBJ databases">
        <title>Depth-based differentiation of microbial function through sediment-hosted aquifers and enrichment of novel symbionts in the deep terrestrial subsurface.</title>
        <authorList>
            <person name="Probst A.J."/>
            <person name="Ladd B."/>
            <person name="Jarett J.K."/>
            <person name="Geller-Mcgrath D.E."/>
            <person name="Sieber C.M.K."/>
            <person name="Emerson J.B."/>
            <person name="Anantharaman K."/>
            <person name="Thomas B.C."/>
            <person name="Malmstrom R."/>
            <person name="Stieglmeier M."/>
            <person name="Klingl A."/>
            <person name="Woyke T."/>
            <person name="Ryan C.M."/>
            <person name="Banfield J.F."/>
        </authorList>
    </citation>
    <scope>NUCLEOTIDE SEQUENCE [LARGE SCALE GENOMIC DNA]</scope>
</reference>
<dbReference type="Pfam" id="PF03575">
    <property type="entry name" value="Peptidase_S51"/>
    <property type="match status" value="1"/>
</dbReference>
<evidence type="ECO:0000256" key="3">
    <source>
        <dbReference type="ARBA" id="ARBA00022801"/>
    </source>
</evidence>
<protein>
    <recommendedName>
        <fullName evidence="7">Peptidase</fullName>
    </recommendedName>
</protein>
<dbReference type="GO" id="GO:0006508">
    <property type="term" value="P:proteolysis"/>
    <property type="evidence" value="ECO:0007669"/>
    <property type="project" value="UniProtKB-KW"/>
</dbReference>
<dbReference type="InterPro" id="IPR005320">
    <property type="entry name" value="Peptidase_S51"/>
</dbReference>
<keyword evidence="4" id="KW-0720">Serine protease</keyword>
<organism evidence="5 6">
    <name type="scientific">Candidatus Harrisonbacteria bacterium CG10_big_fil_rev_8_21_14_0_10_49_15</name>
    <dbReference type="NCBI Taxonomy" id="1974587"/>
    <lineage>
        <taxon>Bacteria</taxon>
        <taxon>Candidatus Harrisoniibacteriota</taxon>
    </lineage>
</organism>
<evidence type="ECO:0008006" key="7">
    <source>
        <dbReference type="Google" id="ProtNLM"/>
    </source>
</evidence>
<keyword evidence="3" id="KW-0378">Hydrolase</keyword>
<evidence type="ECO:0000313" key="6">
    <source>
        <dbReference type="Proteomes" id="UP000229526"/>
    </source>
</evidence>
<comment type="caution">
    <text evidence="5">The sequence shown here is derived from an EMBL/GenBank/DDBJ whole genome shotgun (WGS) entry which is preliminary data.</text>
</comment>
<evidence type="ECO:0000256" key="4">
    <source>
        <dbReference type="ARBA" id="ARBA00022825"/>
    </source>
</evidence>
<comment type="similarity">
    <text evidence="1">Belongs to the peptidase S51 family.</text>
</comment>
<evidence type="ECO:0000313" key="5">
    <source>
        <dbReference type="EMBL" id="PIR87477.1"/>
    </source>
</evidence>
<evidence type="ECO:0000256" key="1">
    <source>
        <dbReference type="ARBA" id="ARBA00006534"/>
    </source>
</evidence>
<dbReference type="EMBL" id="PFBD01000002">
    <property type="protein sequence ID" value="PIR87477.1"/>
    <property type="molecule type" value="Genomic_DNA"/>
</dbReference>
<dbReference type="Gene3D" id="3.40.50.880">
    <property type="match status" value="1"/>
</dbReference>
<accession>A0A2H0UM38</accession>
<proteinExistence type="inferred from homology"/>
<dbReference type="InterPro" id="IPR029062">
    <property type="entry name" value="Class_I_gatase-like"/>
</dbReference>
<dbReference type="SUPFAM" id="SSF52317">
    <property type="entry name" value="Class I glutamine amidotransferase-like"/>
    <property type="match status" value="1"/>
</dbReference>
<evidence type="ECO:0000256" key="2">
    <source>
        <dbReference type="ARBA" id="ARBA00022670"/>
    </source>
</evidence>
<dbReference type="GO" id="GO:0008236">
    <property type="term" value="F:serine-type peptidase activity"/>
    <property type="evidence" value="ECO:0007669"/>
    <property type="project" value="UniProtKB-KW"/>
</dbReference>
<gene>
    <name evidence="5" type="ORF">COU11_00465</name>
</gene>
<dbReference type="Proteomes" id="UP000229526">
    <property type="component" value="Unassembled WGS sequence"/>
</dbReference>
<sequence>MKLLLGSNGAFLTDTGFPLLDMEPADFRIGYVLTASKSVDDLSYLERHKEAMAAAGYTNVEPIDIEGKTADELREIFADKNVIHVEGGNTFYLLKAIRESGFEEVVREALDRGVVYAGTSAGAYVACPTIEMARFGLHKHDEHGVTDLTGMGLVPFLVKAHYKDEQAEMMREMIKNSSYPVRLLRDGQGIFVNGDEVQFVGVGDEPIL</sequence>